<evidence type="ECO:0000256" key="6">
    <source>
        <dbReference type="ARBA" id="ARBA00022692"/>
    </source>
</evidence>
<dbReference type="EMBL" id="JBHSLC010000049">
    <property type="protein sequence ID" value="MFC5357661.1"/>
    <property type="molecule type" value="Genomic_DNA"/>
</dbReference>
<keyword evidence="8 10" id="KW-1133">Transmembrane helix</keyword>
<dbReference type="InterPro" id="IPR010065">
    <property type="entry name" value="AA_ABC_transptr_permease_3TM"/>
</dbReference>
<evidence type="ECO:0000256" key="10">
    <source>
        <dbReference type="RuleBase" id="RU363032"/>
    </source>
</evidence>
<proteinExistence type="inferred from homology"/>
<evidence type="ECO:0000256" key="3">
    <source>
        <dbReference type="ARBA" id="ARBA00010072"/>
    </source>
</evidence>
<dbReference type="Proteomes" id="UP001596166">
    <property type="component" value="Unassembled WGS sequence"/>
</dbReference>
<dbReference type="InterPro" id="IPR035906">
    <property type="entry name" value="MetI-like_sf"/>
</dbReference>
<gene>
    <name evidence="12" type="ORF">ACFPMG_21870</name>
</gene>
<dbReference type="Gene3D" id="1.10.3720.10">
    <property type="entry name" value="MetI-like"/>
    <property type="match status" value="1"/>
</dbReference>
<evidence type="ECO:0000256" key="2">
    <source>
        <dbReference type="ARBA" id="ARBA00004429"/>
    </source>
</evidence>
<feature type="transmembrane region" description="Helical" evidence="10">
    <location>
        <begin position="64"/>
        <end position="84"/>
    </location>
</feature>
<keyword evidence="4 10" id="KW-0813">Transport</keyword>
<evidence type="ECO:0000256" key="4">
    <source>
        <dbReference type="ARBA" id="ARBA00022448"/>
    </source>
</evidence>
<feature type="transmembrane region" description="Helical" evidence="10">
    <location>
        <begin position="194"/>
        <end position="212"/>
    </location>
</feature>
<evidence type="ECO:0000256" key="1">
    <source>
        <dbReference type="ARBA" id="ARBA00003159"/>
    </source>
</evidence>
<dbReference type="InterPro" id="IPR043429">
    <property type="entry name" value="ArtM/GltK/GlnP/TcyL/YhdX-like"/>
</dbReference>
<name>A0ABW0GA99_9PROT</name>
<keyword evidence="5" id="KW-1003">Cell membrane</keyword>
<dbReference type="SUPFAM" id="SSF161098">
    <property type="entry name" value="MetI-like"/>
    <property type="match status" value="1"/>
</dbReference>
<keyword evidence="13" id="KW-1185">Reference proteome</keyword>
<comment type="similarity">
    <text evidence="3">Belongs to the binding-protein-dependent transport system permease family. HisMQ subfamily.</text>
</comment>
<dbReference type="PANTHER" id="PTHR30614">
    <property type="entry name" value="MEMBRANE COMPONENT OF AMINO ACID ABC TRANSPORTER"/>
    <property type="match status" value="1"/>
</dbReference>
<evidence type="ECO:0000256" key="5">
    <source>
        <dbReference type="ARBA" id="ARBA00022475"/>
    </source>
</evidence>
<comment type="function">
    <text evidence="1">Part of the binding-protein-dependent transport system for glutamine; probably responsible for the translocation of the substrate across the membrane.</text>
</comment>
<dbReference type="NCBIfam" id="TIGR01726">
    <property type="entry name" value="HEQRo_perm_3TM"/>
    <property type="match status" value="1"/>
</dbReference>
<accession>A0ABW0GA99</accession>
<feature type="transmembrane region" description="Helical" evidence="10">
    <location>
        <begin position="29"/>
        <end position="52"/>
    </location>
</feature>
<evidence type="ECO:0000313" key="13">
    <source>
        <dbReference type="Proteomes" id="UP001596166"/>
    </source>
</evidence>
<organism evidence="12 13">
    <name type="scientific">Azospirillum himalayense</name>
    <dbReference type="NCBI Taxonomy" id="654847"/>
    <lineage>
        <taxon>Bacteria</taxon>
        <taxon>Pseudomonadati</taxon>
        <taxon>Pseudomonadota</taxon>
        <taxon>Alphaproteobacteria</taxon>
        <taxon>Rhodospirillales</taxon>
        <taxon>Azospirillaceae</taxon>
        <taxon>Azospirillum</taxon>
    </lineage>
</organism>
<dbReference type="PANTHER" id="PTHR30614:SF20">
    <property type="entry name" value="GLUTAMINE TRANSPORT SYSTEM PERMEASE PROTEIN GLNP"/>
    <property type="match status" value="1"/>
</dbReference>
<dbReference type="InterPro" id="IPR000515">
    <property type="entry name" value="MetI-like"/>
</dbReference>
<keyword evidence="6 10" id="KW-0812">Transmembrane</keyword>
<comment type="subcellular location">
    <subcellularLocation>
        <location evidence="2">Cell inner membrane</location>
        <topology evidence="2">Multi-pass membrane protein</topology>
    </subcellularLocation>
    <subcellularLocation>
        <location evidence="10">Cell membrane</location>
        <topology evidence="10">Multi-pass membrane protein</topology>
    </subcellularLocation>
</comment>
<sequence length="222" mass="24625">MEQFIHTFLNVEIMTAAFPFLMKGLWVTVYLSLAVVPAGVLSGLLLAVMHAAGNRPVNRVLDAYVDFFRAFPSLVLLILIYYGLPFFQLNIDTMGSVILAMTLNTSAYFAEIFRAGIESVPKGQAEAARATGLRRGQVLRYVLLPQATRNMMPDIVTNVVETIKMTSLASIVTLPELLMMARLAQGRTYSPTPLVMAAAIYFVILFPLVQLLNHIENRKRTA</sequence>
<evidence type="ECO:0000313" key="12">
    <source>
        <dbReference type="EMBL" id="MFC5357661.1"/>
    </source>
</evidence>
<keyword evidence="9 10" id="KW-0472">Membrane</keyword>
<feature type="domain" description="ABC transmembrane type-1" evidence="11">
    <location>
        <begin position="25"/>
        <end position="213"/>
    </location>
</feature>
<evidence type="ECO:0000256" key="9">
    <source>
        <dbReference type="ARBA" id="ARBA00023136"/>
    </source>
</evidence>
<reference evidence="13" key="1">
    <citation type="journal article" date="2019" name="Int. J. Syst. Evol. Microbiol.">
        <title>The Global Catalogue of Microorganisms (GCM) 10K type strain sequencing project: providing services to taxonomists for standard genome sequencing and annotation.</title>
        <authorList>
            <consortium name="The Broad Institute Genomics Platform"/>
            <consortium name="The Broad Institute Genome Sequencing Center for Infectious Disease"/>
            <person name="Wu L."/>
            <person name="Ma J."/>
        </authorList>
    </citation>
    <scope>NUCLEOTIDE SEQUENCE [LARGE SCALE GENOMIC DNA]</scope>
    <source>
        <strain evidence="13">CCUG 58760</strain>
    </source>
</reference>
<dbReference type="Pfam" id="PF00528">
    <property type="entry name" value="BPD_transp_1"/>
    <property type="match status" value="1"/>
</dbReference>
<dbReference type="CDD" id="cd06261">
    <property type="entry name" value="TM_PBP2"/>
    <property type="match status" value="1"/>
</dbReference>
<evidence type="ECO:0000259" key="11">
    <source>
        <dbReference type="PROSITE" id="PS50928"/>
    </source>
</evidence>
<evidence type="ECO:0000256" key="8">
    <source>
        <dbReference type="ARBA" id="ARBA00022989"/>
    </source>
</evidence>
<evidence type="ECO:0000256" key="7">
    <source>
        <dbReference type="ARBA" id="ARBA00022970"/>
    </source>
</evidence>
<dbReference type="RefSeq" id="WP_376997308.1">
    <property type="nucleotide sequence ID" value="NZ_JBHSLC010000049.1"/>
</dbReference>
<protein>
    <submittedName>
        <fullName evidence="12">Amino acid ABC transporter permease</fullName>
    </submittedName>
</protein>
<keyword evidence="7" id="KW-0029">Amino-acid transport</keyword>
<comment type="caution">
    <text evidence="12">The sequence shown here is derived from an EMBL/GenBank/DDBJ whole genome shotgun (WGS) entry which is preliminary data.</text>
</comment>
<dbReference type="PROSITE" id="PS50928">
    <property type="entry name" value="ABC_TM1"/>
    <property type="match status" value="1"/>
</dbReference>